<dbReference type="Proteomes" id="UP001612928">
    <property type="component" value="Unassembled WGS sequence"/>
</dbReference>
<protein>
    <submittedName>
        <fullName evidence="2">Uncharacterized protein</fullName>
    </submittedName>
</protein>
<accession>A0ABW8A8V5</accession>
<evidence type="ECO:0000313" key="2">
    <source>
        <dbReference type="EMBL" id="MFI7442828.1"/>
    </source>
</evidence>
<comment type="caution">
    <text evidence="2">The sequence shown here is derived from an EMBL/GenBank/DDBJ whole genome shotgun (WGS) entry which is preliminary data.</text>
</comment>
<keyword evidence="3" id="KW-1185">Reference proteome</keyword>
<feature type="region of interest" description="Disordered" evidence="1">
    <location>
        <begin position="1"/>
        <end position="27"/>
    </location>
</feature>
<name>A0ABW8A8V5_9ACTN</name>
<evidence type="ECO:0000256" key="1">
    <source>
        <dbReference type="SAM" id="MobiDB-lite"/>
    </source>
</evidence>
<dbReference type="RefSeq" id="WP_397022814.1">
    <property type="nucleotide sequence ID" value="NZ_JBITMB010000005.1"/>
</dbReference>
<proteinExistence type="predicted"/>
<sequence length="48" mass="5127">MSARTGLRASVWAWSSPGPPPSKTRRTVILPGPVLEEPEAAAVEKRDA</sequence>
<evidence type="ECO:0000313" key="3">
    <source>
        <dbReference type="Proteomes" id="UP001612928"/>
    </source>
</evidence>
<gene>
    <name evidence="2" type="ORF">ACIBP5_22900</name>
</gene>
<organism evidence="2 3">
    <name type="scientific">Nonomuraea indica</name>
    <dbReference type="NCBI Taxonomy" id="1581193"/>
    <lineage>
        <taxon>Bacteria</taxon>
        <taxon>Bacillati</taxon>
        <taxon>Actinomycetota</taxon>
        <taxon>Actinomycetes</taxon>
        <taxon>Streptosporangiales</taxon>
        <taxon>Streptosporangiaceae</taxon>
        <taxon>Nonomuraea</taxon>
    </lineage>
</organism>
<dbReference type="EMBL" id="JBITMB010000005">
    <property type="protein sequence ID" value="MFI7442828.1"/>
    <property type="molecule type" value="Genomic_DNA"/>
</dbReference>
<reference evidence="2 3" key="1">
    <citation type="submission" date="2024-10" db="EMBL/GenBank/DDBJ databases">
        <title>The Natural Products Discovery Center: Release of the First 8490 Sequenced Strains for Exploring Actinobacteria Biosynthetic Diversity.</title>
        <authorList>
            <person name="Kalkreuter E."/>
            <person name="Kautsar S.A."/>
            <person name="Yang D."/>
            <person name="Bader C.D."/>
            <person name="Teijaro C.N."/>
            <person name="Fluegel L."/>
            <person name="Davis C.M."/>
            <person name="Simpson J.R."/>
            <person name="Lauterbach L."/>
            <person name="Steele A.D."/>
            <person name="Gui C."/>
            <person name="Meng S."/>
            <person name="Li G."/>
            <person name="Viehrig K."/>
            <person name="Ye F."/>
            <person name="Su P."/>
            <person name="Kiefer A.F."/>
            <person name="Nichols A."/>
            <person name="Cepeda A.J."/>
            <person name="Yan W."/>
            <person name="Fan B."/>
            <person name="Jiang Y."/>
            <person name="Adhikari A."/>
            <person name="Zheng C.-J."/>
            <person name="Schuster L."/>
            <person name="Cowan T.M."/>
            <person name="Smanski M.J."/>
            <person name="Chevrette M.G."/>
            <person name="De Carvalho L.P.S."/>
            <person name="Shen B."/>
        </authorList>
    </citation>
    <scope>NUCLEOTIDE SEQUENCE [LARGE SCALE GENOMIC DNA]</scope>
    <source>
        <strain evidence="2 3">NPDC049503</strain>
    </source>
</reference>